<dbReference type="InterPro" id="IPR005119">
    <property type="entry name" value="LysR_subst-bd"/>
</dbReference>
<dbReference type="GO" id="GO:0003700">
    <property type="term" value="F:DNA-binding transcription factor activity"/>
    <property type="evidence" value="ECO:0007669"/>
    <property type="project" value="InterPro"/>
</dbReference>
<dbReference type="RefSeq" id="WP_160795601.1">
    <property type="nucleotide sequence ID" value="NZ_WRPA01000007.1"/>
</dbReference>
<keyword evidence="2" id="KW-0805">Transcription regulation</keyword>
<evidence type="ECO:0000256" key="4">
    <source>
        <dbReference type="ARBA" id="ARBA00023163"/>
    </source>
</evidence>
<dbReference type="Gene3D" id="1.10.10.10">
    <property type="entry name" value="Winged helix-like DNA-binding domain superfamily/Winged helix DNA-binding domain"/>
    <property type="match status" value="1"/>
</dbReference>
<dbReference type="GO" id="GO:0006351">
    <property type="term" value="P:DNA-templated transcription"/>
    <property type="evidence" value="ECO:0007669"/>
    <property type="project" value="TreeGrafter"/>
</dbReference>
<evidence type="ECO:0000256" key="1">
    <source>
        <dbReference type="ARBA" id="ARBA00009437"/>
    </source>
</evidence>
<proteinExistence type="inferred from homology"/>
<dbReference type="PANTHER" id="PTHR30537:SF30">
    <property type="entry name" value="TRANSCRIPTIONAL REGULATOR-RELATED"/>
    <property type="match status" value="1"/>
</dbReference>
<evidence type="ECO:0000313" key="6">
    <source>
        <dbReference type="EMBL" id="MXR68907.1"/>
    </source>
</evidence>
<evidence type="ECO:0000256" key="3">
    <source>
        <dbReference type="ARBA" id="ARBA00023125"/>
    </source>
</evidence>
<keyword evidence="4" id="KW-0804">Transcription</keyword>
<evidence type="ECO:0000256" key="2">
    <source>
        <dbReference type="ARBA" id="ARBA00023015"/>
    </source>
</evidence>
<comment type="caution">
    <text evidence="6">The sequence shown here is derived from an EMBL/GenBank/DDBJ whole genome shotgun (WGS) entry which is preliminary data.</text>
</comment>
<dbReference type="PANTHER" id="PTHR30537">
    <property type="entry name" value="HTH-TYPE TRANSCRIPTIONAL REGULATOR"/>
    <property type="match status" value="1"/>
</dbReference>
<sequence>MDASQLYRMVVFACVVEQGSLTRAAESLNISRSMVSQHLKKLEHSCQSRLLNRTTRSLSLTQEGQAFYRYCAELLKLAKQAEASLQPSNAELQGSVTLAVPQALGDRVIAPIIKAFHQHYPQVHLSLVIQDRQLDLTDHQIDVAIQIGPASQPNVSETKLGSLDDLLVASPDYIARHGAPLHPDNLSHHHWIGLSGNRLPRHWQLENSEGERVRLQLTPFINCSSLQGTLSLVCQGLGVALLPSPLISQQLANGELVHLLPDYHLGRGALYLVHPYLEVIPPRVRALIDLLTERLTQDIKA</sequence>
<keyword evidence="7" id="KW-1185">Reference proteome</keyword>
<evidence type="ECO:0000313" key="7">
    <source>
        <dbReference type="Proteomes" id="UP000474778"/>
    </source>
</evidence>
<dbReference type="Proteomes" id="UP000474778">
    <property type="component" value="Unassembled WGS sequence"/>
</dbReference>
<organism evidence="6 7">
    <name type="scientific">Shewanella insulae</name>
    <dbReference type="NCBI Taxonomy" id="2681496"/>
    <lineage>
        <taxon>Bacteria</taxon>
        <taxon>Pseudomonadati</taxon>
        <taxon>Pseudomonadota</taxon>
        <taxon>Gammaproteobacteria</taxon>
        <taxon>Alteromonadales</taxon>
        <taxon>Shewanellaceae</taxon>
        <taxon>Shewanella</taxon>
    </lineage>
</organism>
<dbReference type="Pfam" id="PF00126">
    <property type="entry name" value="HTH_1"/>
    <property type="match status" value="1"/>
</dbReference>
<dbReference type="CDD" id="cd08422">
    <property type="entry name" value="PBP2_CrgA_like"/>
    <property type="match status" value="1"/>
</dbReference>
<gene>
    <name evidence="6" type="ORF">GNT65_09535</name>
</gene>
<dbReference type="PROSITE" id="PS50931">
    <property type="entry name" value="HTH_LYSR"/>
    <property type="match status" value="1"/>
</dbReference>
<dbReference type="InterPro" id="IPR000847">
    <property type="entry name" value="LysR_HTH_N"/>
</dbReference>
<keyword evidence="3" id="KW-0238">DNA-binding</keyword>
<dbReference type="Gene3D" id="3.40.190.290">
    <property type="match status" value="1"/>
</dbReference>
<dbReference type="Pfam" id="PF03466">
    <property type="entry name" value="LysR_substrate"/>
    <property type="match status" value="1"/>
</dbReference>
<dbReference type="InterPro" id="IPR036390">
    <property type="entry name" value="WH_DNA-bd_sf"/>
</dbReference>
<protein>
    <submittedName>
        <fullName evidence="6">LysR family transcriptional regulator</fullName>
    </submittedName>
</protein>
<dbReference type="InterPro" id="IPR036388">
    <property type="entry name" value="WH-like_DNA-bd_sf"/>
</dbReference>
<dbReference type="GO" id="GO:0043565">
    <property type="term" value="F:sequence-specific DNA binding"/>
    <property type="evidence" value="ECO:0007669"/>
    <property type="project" value="TreeGrafter"/>
</dbReference>
<reference evidence="6 7" key="1">
    <citation type="submission" date="2019-12" db="EMBL/GenBank/DDBJ databases">
        <title>Shewanella insulae sp. nov., isolated from a tidal flat.</title>
        <authorList>
            <person name="Yoon J.-H."/>
        </authorList>
    </citation>
    <scope>NUCLEOTIDE SEQUENCE [LARGE SCALE GENOMIC DNA]</scope>
    <source>
        <strain evidence="6 7">JBTF-M18</strain>
    </source>
</reference>
<accession>A0A6L7HX42</accession>
<evidence type="ECO:0000259" key="5">
    <source>
        <dbReference type="PROSITE" id="PS50931"/>
    </source>
</evidence>
<name>A0A6L7HX42_9GAMM</name>
<dbReference type="InterPro" id="IPR058163">
    <property type="entry name" value="LysR-type_TF_proteobact-type"/>
</dbReference>
<dbReference type="FunFam" id="1.10.10.10:FF:000001">
    <property type="entry name" value="LysR family transcriptional regulator"/>
    <property type="match status" value="1"/>
</dbReference>
<dbReference type="EMBL" id="WRPA01000007">
    <property type="protein sequence ID" value="MXR68907.1"/>
    <property type="molecule type" value="Genomic_DNA"/>
</dbReference>
<comment type="similarity">
    <text evidence="1">Belongs to the LysR transcriptional regulatory family.</text>
</comment>
<dbReference type="SUPFAM" id="SSF46785">
    <property type="entry name" value="Winged helix' DNA-binding domain"/>
    <property type="match status" value="1"/>
</dbReference>
<dbReference type="AlphaFoldDB" id="A0A6L7HX42"/>
<feature type="domain" description="HTH lysR-type" evidence="5">
    <location>
        <begin position="1"/>
        <end position="61"/>
    </location>
</feature>
<dbReference type="SUPFAM" id="SSF53850">
    <property type="entry name" value="Periplasmic binding protein-like II"/>
    <property type="match status" value="1"/>
</dbReference>